<name>A0A4Y9ZHT7_9AGAM</name>
<keyword evidence="3" id="KW-1185">Reference proteome</keyword>
<proteinExistence type="predicted"/>
<feature type="compositionally biased region" description="Basic and acidic residues" evidence="1">
    <location>
        <begin position="120"/>
        <end position="136"/>
    </location>
</feature>
<comment type="caution">
    <text evidence="2">The sequence shown here is derived from an EMBL/GenBank/DDBJ whole genome shotgun (WGS) entry which is preliminary data.</text>
</comment>
<feature type="compositionally biased region" description="Basic residues" evidence="1">
    <location>
        <begin position="10"/>
        <end position="19"/>
    </location>
</feature>
<dbReference type="EMBL" id="SFCI01003004">
    <property type="protein sequence ID" value="TFY73318.1"/>
    <property type="molecule type" value="Genomic_DNA"/>
</dbReference>
<accession>A0A4Y9ZHT7</accession>
<gene>
    <name evidence="2" type="ORF">EWM64_g10694</name>
</gene>
<feature type="compositionally biased region" description="Acidic residues" evidence="1">
    <location>
        <begin position="137"/>
        <end position="172"/>
    </location>
</feature>
<feature type="compositionally biased region" description="Basic and acidic residues" evidence="1">
    <location>
        <begin position="306"/>
        <end position="317"/>
    </location>
</feature>
<feature type="region of interest" description="Disordered" evidence="1">
    <location>
        <begin position="1"/>
        <end position="177"/>
    </location>
</feature>
<organism evidence="2 3">
    <name type="scientific">Hericium alpestre</name>
    <dbReference type="NCBI Taxonomy" id="135208"/>
    <lineage>
        <taxon>Eukaryota</taxon>
        <taxon>Fungi</taxon>
        <taxon>Dikarya</taxon>
        <taxon>Basidiomycota</taxon>
        <taxon>Agaricomycotina</taxon>
        <taxon>Agaricomycetes</taxon>
        <taxon>Russulales</taxon>
        <taxon>Hericiaceae</taxon>
        <taxon>Hericium</taxon>
    </lineage>
</organism>
<evidence type="ECO:0000256" key="1">
    <source>
        <dbReference type="SAM" id="MobiDB-lite"/>
    </source>
</evidence>
<sequence length="522" mass="57327">MSVAREKQRKEAKKTKKKSGTKEKTSVKKTKAAEQPASSEQPKSKPKPRMVRKGMAATAPTDPPEDHLLSDHTPAAQSDESAPAEEIDSLMQSAVAGLMGLRSKEPPVPSGAQSDNSGMGEDHKQGQQAEKRKRTEESEEDEGEDEEGEDISEEESEEDNEDSEDDNEDSAVEEAPAKAGFKVKFSVPFNGATESISISSKTSWTSFVTKLANLMSVSPKHVSVAYRFSVDARSSPFSHLSKASHLRELFNKAPRAARSSRSKKEFFVELKDLSQPGGKSSGGKDKKVVKKAKRRKAVSDSDSGVDSDRDADGEKARNSKKSTTQWVAQLEHDNKCDEHVGRACIKLRDRHIQLSRTDLHSWAIFLQSGYASTTSPPPKLVLDNDKLASPAKVAGSKATDPQALPLAYPAGYPMMPPDPVEDAEDVSLFPLLTSWLADLDSGKRGQDGHDFSQFAPDFAKHKYIRIIDIEALTTERIIIICPGIPVGTADKILAYACKDAEVVRKQERQCLRELQKDLKNNW</sequence>
<feature type="compositionally biased region" description="Basic residues" evidence="1">
    <location>
        <begin position="287"/>
        <end position="296"/>
    </location>
</feature>
<dbReference type="OrthoDB" id="3267981at2759"/>
<evidence type="ECO:0000313" key="3">
    <source>
        <dbReference type="Proteomes" id="UP000298061"/>
    </source>
</evidence>
<feature type="region of interest" description="Disordered" evidence="1">
    <location>
        <begin position="275"/>
        <end position="326"/>
    </location>
</feature>
<protein>
    <submittedName>
        <fullName evidence="2">Uncharacterized protein</fullName>
    </submittedName>
</protein>
<dbReference type="AlphaFoldDB" id="A0A4Y9ZHT7"/>
<reference evidence="2 3" key="1">
    <citation type="submission" date="2019-02" db="EMBL/GenBank/DDBJ databases">
        <title>Genome sequencing of the rare red list fungi Hericium alpestre (H. flagellum).</title>
        <authorList>
            <person name="Buettner E."/>
            <person name="Kellner H."/>
        </authorList>
    </citation>
    <scope>NUCLEOTIDE SEQUENCE [LARGE SCALE GENOMIC DNA]</scope>
    <source>
        <strain evidence="2 3">DSM 108284</strain>
    </source>
</reference>
<dbReference type="Proteomes" id="UP000298061">
    <property type="component" value="Unassembled WGS sequence"/>
</dbReference>
<evidence type="ECO:0000313" key="2">
    <source>
        <dbReference type="EMBL" id="TFY73318.1"/>
    </source>
</evidence>